<dbReference type="Proteomes" id="UP000225706">
    <property type="component" value="Unassembled WGS sequence"/>
</dbReference>
<reference evidence="3" key="1">
    <citation type="journal article" date="2017" name="bioRxiv">
        <title>Comparative analysis of the genomes of Stylophora pistillata and Acropora digitifera provides evidence for extensive differences between species of corals.</title>
        <authorList>
            <person name="Voolstra C.R."/>
            <person name="Li Y."/>
            <person name="Liew Y.J."/>
            <person name="Baumgarten S."/>
            <person name="Zoccola D."/>
            <person name="Flot J.-F."/>
            <person name="Tambutte S."/>
            <person name="Allemand D."/>
            <person name="Aranda M."/>
        </authorList>
    </citation>
    <scope>NUCLEOTIDE SEQUENCE [LARGE SCALE GENOMIC DNA]</scope>
</reference>
<comment type="caution">
    <text evidence="2">The sequence shown here is derived from an EMBL/GenBank/DDBJ whole genome shotgun (WGS) entry which is preliminary data.</text>
</comment>
<evidence type="ECO:0000313" key="3">
    <source>
        <dbReference type="Proteomes" id="UP000225706"/>
    </source>
</evidence>
<proteinExistence type="predicted"/>
<accession>A0A2B4SU80</accession>
<sequence length="240" mass="27462">MLEYVSCLLTRKEPRADLQCQRMISAVADSCSVRLDKVNGKVYKFHALVFSQDAQGNNKEAYLDKKKETPTGLVTGSILSQQPKTEWKCAYNDLLSGRKDVQRQNDDPLSGPIRKKSKPSEDSTDEPEAKTERQRVRFKGVDDSEMATPTCPTCKQIIVKQTEEYDALMEKSKEELVTMVMNLSLNLQNRRRKLGYCPSDKDIAQLRKQLNINKTEQTASKTRPTRTRRRLSSRKRLTSV</sequence>
<feature type="region of interest" description="Disordered" evidence="1">
    <location>
        <begin position="100"/>
        <end position="138"/>
    </location>
</feature>
<protein>
    <submittedName>
        <fullName evidence="2">Uncharacterized protein</fullName>
    </submittedName>
</protein>
<feature type="region of interest" description="Disordered" evidence="1">
    <location>
        <begin position="216"/>
        <end position="240"/>
    </location>
</feature>
<feature type="compositionally biased region" description="Basic residues" evidence="1">
    <location>
        <begin position="223"/>
        <end position="240"/>
    </location>
</feature>
<dbReference type="OrthoDB" id="5974337at2759"/>
<dbReference type="AlphaFoldDB" id="A0A2B4SU80"/>
<evidence type="ECO:0000313" key="2">
    <source>
        <dbReference type="EMBL" id="PFX32047.1"/>
    </source>
</evidence>
<evidence type="ECO:0000256" key="1">
    <source>
        <dbReference type="SAM" id="MobiDB-lite"/>
    </source>
</evidence>
<gene>
    <name evidence="2" type="ORF">AWC38_SpisGene3173</name>
</gene>
<keyword evidence="3" id="KW-1185">Reference proteome</keyword>
<name>A0A2B4SU80_STYPI</name>
<organism evidence="2 3">
    <name type="scientific">Stylophora pistillata</name>
    <name type="common">Smooth cauliflower coral</name>
    <dbReference type="NCBI Taxonomy" id="50429"/>
    <lineage>
        <taxon>Eukaryota</taxon>
        <taxon>Metazoa</taxon>
        <taxon>Cnidaria</taxon>
        <taxon>Anthozoa</taxon>
        <taxon>Hexacorallia</taxon>
        <taxon>Scleractinia</taxon>
        <taxon>Astrocoeniina</taxon>
        <taxon>Pocilloporidae</taxon>
        <taxon>Stylophora</taxon>
    </lineage>
</organism>
<feature type="compositionally biased region" description="Basic and acidic residues" evidence="1">
    <location>
        <begin position="127"/>
        <end position="138"/>
    </location>
</feature>
<dbReference type="EMBL" id="LSMT01000028">
    <property type="protein sequence ID" value="PFX32047.1"/>
    <property type="molecule type" value="Genomic_DNA"/>
</dbReference>